<evidence type="ECO:0000256" key="1">
    <source>
        <dbReference type="SAM" id="MobiDB-lite"/>
    </source>
</evidence>
<feature type="compositionally biased region" description="Acidic residues" evidence="1">
    <location>
        <begin position="48"/>
        <end position="58"/>
    </location>
</feature>
<dbReference type="Proteomes" id="UP000054423">
    <property type="component" value="Unassembled WGS sequence"/>
</dbReference>
<gene>
    <name evidence="2" type="ORF">L917_01655</name>
</gene>
<name>W2LWK9_PHYNI</name>
<reference evidence="2" key="1">
    <citation type="submission" date="2013-11" db="EMBL/GenBank/DDBJ databases">
        <title>The Genome Sequence of Phytophthora parasitica CHvinca01.</title>
        <authorList>
            <consortium name="The Broad Institute Genomics Platform"/>
            <person name="Russ C."/>
            <person name="Tyler B."/>
            <person name="Panabieres F."/>
            <person name="Shan W."/>
            <person name="Tripathy S."/>
            <person name="Grunwald N."/>
            <person name="Machado M."/>
            <person name="Johnson C.S."/>
            <person name="Arredondo F."/>
            <person name="Hong C."/>
            <person name="Coffey M."/>
            <person name="Young S.K."/>
            <person name="Zeng Q."/>
            <person name="Gargeya S."/>
            <person name="Fitzgerald M."/>
            <person name="Abouelleil A."/>
            <person name="Alvarado L."/>
            <person name="Chapman S.B."/>
            <person name="Gainer-Dewar J."/>
            <person name="Goldberg J."/>
            <person name="Griggs A."/>
            <person name="Gujja S."/>
            <person name="Hansen M."/>
            <person name="Howarth C."/>
            <person name="Imamovic A."/>
            <person name="Ireland A."/>
            <person name="Larimer J."/>
            <person name="McCowan C."/>
            <person name="Murphy C."/>
            <person name="Pearson M."/>
            <person name="Poon T.W."/>
            <person name="Priest M."/>
            <person name="Roberts A."/>
            <person name="Saif S."/>
            <person name="Shea T."/>
            <person name="Sykes S."/>
            <person name="Wortman J."/>
            <person name="Nusbaum C."/>
            <person name="Birren B."/>
        </authorList>
    </citation>
    <scope>NUCLEOTIDE SEQUENCE [LARGE SCALE GENOMIC DNA]</scope>
    <source>
        <strain evidence="2">CHvinca01</strain>
    </source>
</reference>
<dbReference type="EMBL" id="KI677601">
    <property type="protein sequence ID" value="ETM01792.1"/>
    <property type="molecule type" value="Genomic_DNA"/>
</dbReference>
<feature type="region of interest" description="Disordered" evidence="1">
    <location>
        <begin position="24"/>
        <end position="83"/>
    </location>
</feature>
<evidence type="ECO:0000313" key="2">
    <source>
        <dbReference type="EMBL" id="ETM01792.1"/>
    </source>
</evidence>
<dbReference type="AlphaFoldDB" id="W2LWK9"/>
<accession>W2LWK9</accession>
<feature type="compositionally biased region" description="Polar residues" evidence="1">
    <location>
        <begin position="29"/>
        <end position="47"/>
    </location>
</feature>
<organism evidence="2">
    <name type="scientific">Phytophthora nicotianae</name>
    <name type="common">Potato buckeye rot agent</name>
    <name type="synonym">Phytophthora parasitica</name>
    <dbReference type="NCBI Taxonomy" id="4792"/>
    <lineage>
        <taxon>Eukaryota</taxon>
        <taxon>Sar</taxon>
        <taxon>Stramenopiles</taxon>
        <taxon>Oomycota</taxon>
        <taxon>Peronosporomycetes</taxon>
        <taxon>Peronosporales</taxon>
        <taxon>Peronosporaceae</taxon>
        <taxon>Phytophthora</taxon>
    </lineage>
</organism>
<proteinExistence type="predicted"/>
<sequence length="83" mass="9354">MLHDGSVKMTAFLRVNRERWNAATFIGQDESTSPPVKYNSGSVNYEPTSEEEEESGSEEDAKTSKKPKASSPIRKVQHRVKKE</sequence>
<protein>
    <submittedName>
        <fullName evidence="2">Uncharacterized protein</fullName>
    </submittedName>
</protein>